<name>A0ABY6HXU0_9ARCH</name>
<keyword evidence="14" id="KW-1185">Reference proteome</keyword>
<feature type="region of interest" description="Disordered" evidence="10">
    <location>
        <begin position="648"/>
        <end position="670"/>
    </location>
</feature>
<evidence type="ECO:0000256" key="1">
    <source>
        <dbReference type="ARBA" id="ARBA00013165"/>
    </source>
</evidence>
<dbReference type="Pfam" id="PF00133">
    <property type="entry name" value="tRNA-synt_1"/>
    <property type="match status" value="1"/>
</dbReference>
<evidence type="ECO:0000256" key="10">
    <source>
        <dbReference type="SAM" id="MobiDB-lite"/>
    </source>
</evidence>
<keyword evidence="2 9" id="KW-0436">Ligase</keyword>
<feature type="domain" description="Aminoacyl-tRNA synthetase class Ia" evidence="11">
    <location>
        <begin position="16"/>
        <end position="702"/>
    </location>
</feature>
<dbReference type="PANTHER" id="PTHR42780:SF1">
    <property type="entry name" value="ISOLEUCINE--TRNA LIGASE, CYTOPLASMIC"/>
    <property type="match status" value="1"/>
</dbReference>
<reference evidence="13" key="1">
    <citation type="submission" date="2022-09" db="EMBL/GenBank/DDBJ databases">
        <title>Actin cytoskeleton and complex cell architecture in an #Asgard archaeon.</title>
        <authorList>
            <person name="Ponce Toledo R.I."/>
            <person name="Schleper C."/>
            <person name="Rodrigues Oliveira T."/>
            <person name="Wollweber F."/>
            <person name="Xu J."/>
            <person name="Rittmann S."/>
            <person name="Klingl A."/>
            <person name="Pilhofer M."/>
        </authorList>
    </citation>
    <scope>NUCLEOTIDE SEQUENCE</scope>
    <source>
        <strain evidence="13">B-35</strain>
    </source>
</reference>
<keyword evidence="6 9" id="KW-0030">Aminoacyl-tRNA synthetase</keyword>
<keyword evidence="5 9" id="KW-0648">Protein biosynthesis</keyword>
<organism evidence="13 14">
    <name type="scientific">Candidatus Lokiarchaeum ossiferum</name>
    <dbReference type="NCBI Taxonomy" id="2951803"/>
    <lineage>
        <taxon>Archaea</taxon>
        <taxon>Promethearchaeati</taxon>
        <taxon>Promethearchaeota</taxon>
        <taxon>Promethearchaeia</taxon>
        <taxon>Promethearchaeales</taxon>
        <taxon>Promethearchaeaceae</taxon>
        <taxon>Candidatus Lokiarchaeum</taxon>
    </lineage>
</organism>
<protein>
    <recommendedName>
        <fullName evidence="1 8">Isoleucine--tRNA ligase</fullName>
        <ecNumber evidence="1 8">6.1.1.5</ecNumber>
    </recommendedName>
</protein>
<dbReference type="SUPFAM" id="SSF47323">
    <property type="entry name" value="Anticodon-binding domain of a subclass of class I aminoacyl-tRNA synthetases"/>
    <property type="match status" value="1"/>
</dbReference>
<dbReference type="SUPFAM" id="SSF52374">
    <property type="entry name" value="Nucleotidylyl transferase"/>
    <property type="match status" value="1"/>
</dbReference>
<dbReference type="InterPro" id="IPR009080">
    <property type="entry name" value="tRNAsynth_Ia_anticodon-bd"/>
</dbReference>
<dbReference type="InterPro" id="IPR002301">
    <property type="entry name" value="Ile-tRNA-ligase"/>
</dbReference>
<feature type="compositionally biased region" description="Basic and acidic residues" evidence="10">
    <location>
        <begin position="648"/>
        <end position="657"/>
    </location>
</feature>
<evidence type="ECO:0000313" key="13">
    <source>
        <dbReference type="EMBL" id="UYP48343.1"/>
    </source>
</evidence>
<evidence type="ECO:0000256" key="3">
    <source>
        <dbReference type="ARBA" id="ARBA00022741"/>
    </source>
</evidence>
<dbReference type="InterPro" id="IPR014729">
    <property type="entry name" value="Rossmann-like_a/b/a_fold"/>
</dbReference>
<evidence type="ECO:0000256" key="9">
    <source>
        <dbReference type="RuleBase" id="RU363035"/>
    </source>
</evidence>
<dbReference type="Pfam" id="PF19302">
    <property type="entry name" value="DUF5915"/>
    <property type="match status" value="1"/>
</dbReference>
<dbReference type="PROSITE" id="PS00178">
    <property type="entry name" value="AA_TRNA_LIGASE_I"/>
    <property type="match status" value="1"/>
</dbReference>
<dbReference type="InterPro" id="IPR009008">
    <property type="entry name" value="Val/Leu/Ile-tRNA-synth_edit"/>
</dbReference>
<evidence type="ECO:0000256" key="5">
    <source>
        <dbReference type="ARBA" id="ARBA00022917"/>
    </source>
</evidence>
<evidence type="ECO:0000256" key="7">
    <source>
        <dbReference type="ARBA" id="ARBA00048359"/>
    </source>
</evidence>
<dbReference type="InterPro" id="IPR001412">
    <property type="entry name" value="aa-tRNA-synth_I_CS"/>
</dbReference>
<dbReference type="InterPro" id="IPR033709">
    <property type="entry name" value="Anticodon_Ile_ABEc"/>
</dbReference>
<dbReference type="NCBIfam" id="TIGR00392">
    <property type="entry name" value="ileS"/>
    <property type="match status" value="1"/>
</dbReference>
<dbReference type="CDD" id="cd07961">
    <property type="entry name" value="Anticodon_Ia_Ile_ABEc"/>
    <property type="match status" value="1"/>
</dbReference>
<evidence type="ECO:0000256" key="4">
    <source>
        <dbReference type="ARBA" id="ARBA00022840"/>
    </source>
</evidence>
<dbReference type="Gene3D" id="1.10.730.10">
    <property type="entry name" value="Isoleucyl-tRNA Synthetase, Domain 1"/>
    <property type="match status" value="1"/>
</dbReference>
<dbReference type="InterPro" id="IPR002300">
    <property type="entry name" value="aa-tRNA-synth_Ia"/>
</dbReference>
<evidence type="ECO:0000259" key="12">
    <source>
        <dbReference type="Pfam" id="PF08264"/>
    </source>
</evidence>
<evidence type="ECO:0000256" key="2">
    <source>
        <dbReference type="ARBA" id="ARBA00022598"/>
    </source>
</evidence>
<dbReference type="EMBL" id="CP104013">
    <property type="protein sequence ID" value="UYP48343.1"/>
    <property type="molecule type" value="Genomic_DNA"/>
</dbReference>
<dbReference type="GO" id="GO:0004822">
    <property type="term" value="F:isoleucine-tRNA ligase activity"/>
    <property type="evidence" value="ECO:0007669"/>
    <property type="project" value="UniProtKB-EC"/>
</dbReference>
<comment type="similarity">
    <text evidence="9">Belongs to the class-I aminoacyl-tRNA synthetase family.</text>
</comment>
<sequence length="1087" mass="127178">MESLGKLNSLEIEERIQQWWEDEKIYDLIKQNEPKEKKFFFLDGPPYTTGDVHLGTAWNKILKDYVIKYKRMQGYRVTDTPGYDTHGLPIEVMIEKKLGIKNKQEILEYGLDKFVSECRNYAVSQIDTMNKQFSRLGCNFWNWDNPYITLRNTYIQGIWWTLKKAWENDYLYKGYRPQNCCPRCGTALAKHEYEYHDITDTAIFVKFQSVEDPKTFYVIWTTTPWTLISNTNIMANPDSEYVKMRVKDEYWIMGIAATSDLLQNKLNLALKTEDGFEYGERYTGYDLEGKQYIHPFAKEVPIHAELEKEQPLVHTIVLSREYVQETGGSGLVHSAPGHGPEDFEVGMEYGIPIFSPVDMNGEYTSEAGDLFKGKYVHEVNREIIDMLKEKKTLVHEEPIAHEYAHCWRCKTKLVYRATDQWFFATSKLRDELLKENEDIFWIPKYAGDTNFKSWLMGLRDWCISRQRIWGIPLSIWQCDDEACDNMDVIGSMKELEEKAGECPEDLHVPIIDKVTWKCPKCSKGTMKRVPDLADVWLDSGSVMWASQQFVDGHEHYDTWEPADFILEGKDQIRGWFNSLICAAMLSSKRKNYKACYMHGWVNSHGVKMSKSLGNAVQPIDVIRGEVEILTESQKEHLRKQAALLTTSKFDKTKESKTPKKNRKERQKKYIKDDKRWSNIKGIENFRFYSVMATPPGKDMNFDYKEYTDTFKVLNTFWNTYLFAQEKMMLNNFDPKKHSMDINKLSAPDRWIVSKVNSTIKEVTDLFDNYELPSIPARLQEFIVNDLSRWYISLIRDDIDVNNENPNKYNTLAVLWYVLHRLCLIMAPVNPMLTEEIYQKMFRPMLPTQTRESIHLDKWPQIDDDLIDENAERKMQTTRHIIDEVRSLKAENKIKLRWPTKGLLIKAKDQKEEIPFQDLIKEMSNVKELTIVKDEKVDDTFKFKDVGEYIVYLDLQDSKELQQERILRDLLRTIQFLRKQHKLQTGESITLTLSTEHPFLYETLNELKENITTKVTAEPLNLTKEVSEPINEGISQDFNVCLNGTCYAVIREKMVNAIKSGSEGKCGYCAQSISKDKLGLIRINFIKN</sequence>
<dbReference type="InterPro" id="IPR023586">
    <property type="entry name" value="Ile-tRNA-ligase_type2"/>
</dbReference>
<evidence type="ECO:0000256" key="8">
    <source>
        <dbReference type="NCBIfam" id="TIGR00392"/>
    </source>
</evidence>
<proteinExistence type="inferred from homology"/>
<dbReference type="SUPFAM" id="SSF50677">
    <property type="entry name" value="ValRS/IleRS/LeuRS editing domain"/>
    <property type="match status" value="1"/>
</dbReference>
<dbReference type="PRINTS" id="PR00984">
    <property type="entry name" value="TRNASYNTHILE"/>
</dbReference>
<dbReference type="Gene3D" id="3.40.50.620">
    <property type="entry name" value="HUPs"/>
    <property type="match status" value="2"/>
</dbReference>
<dbReference type="EC" id="6.1.1.5" evidence="1 8"/>
<evidence type="ECO:0000259" key="11">
    <source>
        <dbReference type="Pfam" id="PF00133"/>
    </source>
</evidence>
<keyword evidence="3 9" id="KW-0547">Nucleotide-binding</keyword>
<dbReference type="PANTHER" id="PTHR42780">
    <property type="entry name" value="SOLEUCYL-TRNA SYNTHETASE"/>
    <property type="match status" value="1"/>
</dbReference>
<feature type="domain" description="Methionyl/Valyl/Leucyl/Isoleucyl-tRNA synthetase anticodon-binding" evidence="12">
    <location>
        <begin position="748"/>
        <end position="900"/>
    </location>
</feature>
<dbReference type="InterPro" id="IPR013155">
    <property type="entry name" value="M/V/L/I-tRNA-synth_anticd-bd"/>
</dbReference>
<evidence type="ECO:0000313" key="14">
    <source>
        <dbReference type="Proteomes" id="UP001208689"/>
    </source>
</evidence>
<dbReference type="Pfam" id="PF08264">
    <property type="entry name" value="Anticodon_1"/>
    <property type="match status" value="1"/>
</dbReference>
<accession>A0ABY6HXU0</accession>
<keyword evidence="4 9" id="KW-0067">ATP-binding</keyword>
<dbReference type="Proteomes" id="UP001208689">
    <property type="component" value="Chromosome"/>
</dbReference>
<gene>
    <name evidence="13" type="ORF">NEF87_004628</name>
</gene>
<comment type="catalytic activity">
    <reaction evidence="7">
        <text>tRNA(Ile) + L-isoleucine + ATP = L-isoleucyl-tRNA(Ile) + AMP + diphosphate</text>
        <dbReference type="Rhea" id="RHEA:11060"/>
        <dbReference type="Rhea" id="RHEA-COMP:9666"/>
        <dbReference type="Rhea" id="RHEA-COMP:9695"/>
        <dbReference type="ChEBI" id="CHEBI:30616"/>
        <dbReference type="ChEBI" id="CHEBI:33019"/>
        <dbReference type="ChEBI" id="CHEBI:58045"/>
        <dbReference type="ChEBI" id="CHEBI:78442"/>
        <dbReference type="ChEBI" id="CHEBI:78528"/>
        <dbReference type="ChEBI" id="CHEBI:456215"/>
        <dbReference type="EC" id="6.1.1.5"/>
    </reaction>
</comment>
<evidence type="ECO:0000256" key="6">
    <source>
        <dbReference type="ARBA" id="ARBA00023146"/>
    </source>
</evidence>